<reference evidence="6" key="1">
    <citation type="submission" date="2018-02" db="EMBL/GenBank/DDBJ databases">
        <title>Genome sequencing of Solimonas sp. HR-BB.</title>
        <authorList>
            <person name="Lee Y."/>
            <person name="Jeon C.O."/>
        </authorList>
    </citation>
    <scope>NUCLEOTIDE SEQUENCE [LARGE SCALE GENOMIC DNA]</scope>
    <source>
        <strain evidence="6">HR-E</strain>
    </source>
</reference>
<dbReference type="PANTHER" id="PTHR45138:SF9">
    <property type="entry name" value="DIGUANYLATE CYCLASE DGCM-RELATED"/>
    <property type="match status" value="1"/>
</dbReference>
<evidence type="ECO:0000256" key="1">
    <source>
        <dbReference type="ARBA" id="ARBA00001946"/>
    </source>
</evidence>
<evidence type="ECO:0000259" key="4">
    <source>
        <dbReference type="PROSITE" id="PS50887"/>
    </source>
</evidence>
<dbReference type="InterPro" id="IPR050469">
    <property type="entry name" value="Diguanylate_Cyclase"/>
</dbReference>
<comment type="cofactor">
    <cofactor evidence="1">
        <name>Mg(2+)</name>
        <dbReference type="ChEBI" id="CHEBI:18420"/>
    </cofactor>
</comment>
<comment type="catalytic activity">
    <reaction evidence="3">
        <text>2 GTP = 3',3'-c-di-GMP + 2 diphosphate</text>
        <dbReference type="Rhea" id="RHEA:24898"/>
        <dbReference type="ChEBI" id="CHEBI:33019"/>
        <dbReference type="ChEBI" id="CHEBI:37565"/>
        <dbReference type="ChEBI" id="CHEBI:58805"/>
        <dbReference type="EC" id="2.7.7.65"/>
    </reaction>
</comment>
<evidence type="ECO:0000313" key="5">
    <source>
        <dbReference type="EMBL" id="PQA35022.1"/>
    </source>
</evidence>
<dbReference type="EMBL" id="PTQZ01000224">
    <property type="protein sequence ID" value="PQA35022.1"/>
    <property type="molecule type" value="Genomic_DNA"/>
</dbReference>
<keyword evidence="6" id="KW-1185">Reference proteome</keyword>
<dbReference type="InterPro" id="IPR029787">
    <property type="entry name" value="Nucleotide_cyclase"/>
</dbReference>
<feature type="domain" description="GGDEF" evidence="4">
    <location>
        <begin position="72"/>
        <end position="209"/>
    </location>
</feature>
<gene>
    <name evidence="5" type="ORF">C5O18_08220</name>
</gene>
<protein>
    <recommendedName>
        <fullName evidence="2">diguanylate cyclase</fullName>
        <ecNumber evidence="2">2.7.7.65</ecNumber>
    </recommendedName>
</protein>
<organism evidence="5 6">
    <name type="scientific">Amnimonas aquatica</name>
    <dbReference type="NCBI Taxonomy" id="2094561"/>
    <lineage>
        <taxon>Bacteria</taxon>
        <taxon>Pseudomonadati</taxon>
        <taxon>Pseudomonadota</taxon>
        <taxon>Gammaproteobacteria</taxon>
        <taxon>Moraxellales</taxon>
        <taxon>Moraxellaceae</taxon>
        <taxon>Amnimonas</taxon>
    </lineage>
</organism>
<dbReference type="GO" id="GO:0005886">
    <property type="term" value="C:plasma membrane"/>
    <property type="evidence" value="ECO:0007669"/>
    <property type="project" value="TreeGrafter"/>
</dbReference>
<dbReference type="Proteomes" id="UP000243900">
    <property type="component" value="Unassembled WGS sequence"/>
</dbReference>
<dbReference type="GO" id="GO:0052621">
    <property type="term" value="F:diguanylate cyclase activity"/>
    <property type="evidence" value="ECO:0007669"/>
    <property type="project" value="UniProtKB-EC"/>
</dbReference>
<accession>A0A2P6AR74</accession>
<dbReference type="Gene3D" id="3.30.70.270">
    <property type="match status" value="1"/>
</dbReference>
<name>A0A2P6AR74_9GAMM</name>
<dbReference type="NCBIfam" id="TIGR00254">
    <property type="entry name" value="GGDEF"/>
    <property type="match status" value="1"/>
</dbReference>
<dbReference type="Pfam" id="PF00990">
    <property type="entry name" value="GGDEF"/>
    <property type="match status" value="1"/>
</dbReference>
<dbReference type="GO" id="GO:0043709">
    <property type="term" value="P:cell adhesion involved in single-species biofilm formation"/>
    <property type="evidence" value="ECO:0007669"/>
    <property type="project" value="TreeGrafter"/>
</dbReference>
<dbReference type="GO" id="GO:1902201">
    <property type="term" value="P:negative regulation of bacterial-type flagellum-dependent cell motility"/>
    <property type="evidence" value="ECO:0007669"/>
    <property type="project" value="TreeGrafter"/>
</dbReference>
<dbReference type="InterPro" id="IPR043128">
    <property type="entry name" value="Rev_trsase/Diguanyl_cyclase"/>
</dbReference>
<sequence>MVGIGNGYVVEVRERRLYLQSRLLELEKRQLNKLSERLVQLAREDGLTGLANRRHFNDSFLLEWERGRRERHPVALLFADVDHFKAYNDNHGHLEGDRALVTIAGVLRSVATRPGDLAARYGGEEFVLLLPNTDSAGAAEVARQLLAAVDEKALPHKASSVGSHVTVSIGVASVVPDVHLAPAQLIDRADAALYEAKGAGRHRVVVSELS</sequence>
<dbReference type="PANTHER" id="PTHR45138">
    <property type="entry name" value="REGULATORY COMPONENTS OF SENSORY TRANSDUCTION SYSTEM"/>
    <property type="match status" value="1"/>
</dbReference>
<dbReference type="AlphaFoldDB" id="A0A2P6AR74"/>
<evidence type="ECO:0000256" key="2">
    <source>
        <dbReference type="ARBA" id="ARBA00012528"/>
    </source>
</evidence>
<dbReference type="FunFam" id="3.30.70.270:FF:000001">
    <property type="entry name" value="Diguanylate cyclase domain protein"/>
    <property type="match status" value="1"/>
</dbReference>
<dbReference type="InterPro" id="IPR000160">
    <property type="entry name" value="GGDEF_dom"/>
</dbReference>
<dbReference type="CDD" id="cd01949">
    <property type="entry name" value="GGDEF"/>
    <property type="match status" value="1"/>
</dbReference>
<comment type="caution">
    <text evidence="5">The sequence shown here is derived from an EMBL/GenBank/DDBJ whole genome shotgun (WGS) entry which is preliminary data.</text>
</comment>
<dbReference type="SUPFAM" id="SSF55073">
    <property type="entry name" value="Nucleotide cyclase"/>
    <property type="match status" value="1"/>
</dbReference>
<proteinExistence type="predicted"/>
<dbReference type="PROSITE" id="PS50887">
    <property type="entry name" value="GGDEF"/>
    <property type="match status" value="1"/>
</dbReference>
<evidence type="ECO:0000313" key="6">
    <source>
        <dbReference type="Proteomes" id="UP000243900"/>
    </source>
</evidence>
<dbReference type="SMART" id="SM00267">
    <property type="entry name" value="GGDEF"/>
    <property type="match status" value="1"/>
</dbReference>
<evidence type="ECO:0000256" key="3">
    <source>
        <dbReference type="ARBA" id="ARBA00034247"/>
    </source>
</evidence>
<dbReference type="EC" id="2.7.7.65" evidence="2"/>